<keyword evidence="1" id="KW-0472">Membrane</keyword>
<gene>
    <name evidence="3" type="ORF">Pcinc_020995</name>
</gene>
<protein>
    <recommendedName>
        <fullName evidence="2">Sulfotransferase domain-containing protein</fullName>
    </recommendedName>
</protein>
<dbReference type="AlphaFoldDB" id="A0AAE1FGN7"/>
<accession>A0AAE1FGN7</accession>
<keyword evidence="4" id="KW-1185">Reference proteome</keyword>
<name>A0AAE1FGN7_PETCI</name>
<dbReference type="Pfam" id="PF00685">
    <property type="entry name" value="Sulfotransfer_1"/>
    <property type="match status" value="1"/>
</dbReference>
<reference evidence="3" key="1">
    <citation type="submission" date="2023-10" db="EMBL/GenBank/DDBJ databases">
        <title>Genome assemblies of two species of porcelain crab, Petrolisthes cinctipes and Petrolisthes manimaculis (Anomura: Porcellanidae).</title>
        <authorList>
            <person name="Angst P."/>
        </authorList>
    </citation>
    <scope>NUCLEOTIDE SEQUENCE</scope>
    <source>
        <strain evidence="3">PB745_01</strain>
        <tissue evidence="3">Gill</tissue>
    </source>
</reference>
<evidence type="ECO:0000313" key="3">
    <source>
        <dbReference type="EMBL" id="KAK3874020.1"/>
    </source>
</evidence>
<dbReference type="GO" id="GO:0006790">
    <property type="term" value="P:sulfur compound metabolic process"/>
    <property type="evidence" value="ECO:0007669"/>
    <property type="project" value="TreeGrafter"/>
</dbReference>
<dbReference type="PANTHER" id="PTHR10704:SF44">
    <property type="entry name" value="LD35051P-RELATED"/>
    <property type="match status" value="1"/>
</dbReference>
<evidence type="ECO:0000259" key="2">
    <source>
        <dbReference type="Pfam" id="PF00685"/>
    </source>
</evidence>
<organism evidence="3 4">
    <name type="scientific">Petrolisthes cinctipes</name>
    <name type="common">Flat porcelain crab</name>
    <dbReference type="NCBI Taxonomy" id="88211"/>
    <lineage>
        <taxon>Eukaryota</taxon>
        <taxon>Metazoa</taxon>
        <taxon>Ecdysozoa</taxon>
        <taxon>Arthropoda</taxon>
        <taxon>Crustacea</taxon>
        <taxon>Multicrustacea</taxon>
        <taxon>Malacostraca</taxon>
        <taxon>Eumalacostraca</taxon>
        <taxon>Eucarida</taxon>
        <taxon>Decapoda</taxon>
        <taxon>Pleocyemata</taxon>
        <taxon>Anomura</taxon>
        <taxon>Galatheoidea</taxon>
        <taxon>Porcellanidae</taxon>
        <taxon>Petrolisthes</taxon>
    </lineage>
</organism>
<keyword evidence="1" id="KW-1133">Transmembrane helix</keyword>
<dbReference type="Gene3D" id="3.40.50.300">
    <property type="entry name" value="P-loop containing nucleotide triphosphate hydrolases"/>
    <property type="match status" value="1"/>
</dbReference>
<comment type="caution">
    <text evidence="3">The sequence shown here is derived from an EMBL/GenBank/DDBJ whole genome shotgun (WGS) entry which is preliminary data.</text>
</comment>
<dbReference type="InterPro" id="IPR027417">
    <property type="entry name" value="P-loop_NTPase"/>
</dbReference>
<dbReference type="Proteomes" id="UP001286313">
    <property type="component" value="Unassembled WGS sequence"/>
</dbReference>
<dbReference type="EMBL" id="JAWQEG010002148">
    <property type="protein sequence ID" value="KAK3874020.1"/>
    <property type="molecule type" value="Genomic_DNA"/>
</dbReference>
<feature type="domain" description="Sulfotransferase" evidence="2">
    <location>
        <begin position="132"/>
        <end position="397"/>
    </location>
</feature>
<dbReference type="SUPFAM" id="SSF52540">
    <property type="entry name" value="P-loop containing nucleoside triphosphate hydrolases"/>
    <property type="match status" value="1"/>
</dbReference>
<sequence length="430" mass="49992">MFQGDQDYLIGTVHQLYTSSLPSTNMGVTTILARRGGPGKLVLQLLLFVICLGLLHLYLSPLVDTSYSQTDEFEELKRQVRQQERRLDAVLLQLKDKKHHTYDFNHDVQRNISIPKKDSSWDDDGSERNILLVGSTARSGTSFIGEMLAKLEPSIYFFEPELYIKSIDHEKVKEMDGINLMEDVFECRFHTNFTQWLLKRNIANVIRHPVTRKCKGGAHTCLSQPVITQACQQEHVRIVKAIRLRMRWMYQLLDNDAVDNLKIIHLVRDPRGSLYSMDKNHLHKLDTAYFCPRIHDDLTHLPQLLAQYPKRVFSLVYEKFCLDPFGEARRLWRFLMDNSSATLPSIWTQYLTKKTNDENNGKKTKVYTTRRNSSTQYQEWRNTIPDHTFTSIERDCANAITALGYNLFGNIENTRNLAIPLFMDDKTLKS</sequence>
<evidence type="ECO:0000313" key="4">
    <source>
        <dbReference type="Proteomes" id="UP001286313"/>
    </source>
</evidence>
<evidence type="ECO:0000256" key="1">
    <source>
        <dbReference type="SAM" id="Phobius"/>
    </source>
</evidence>
<proteinExistence type="predicted"/>
<dbReference type="GO" id="GO:0006044">
    <property type="term" value="P:N-acetylglucosamine metabolic process"/>
    <property type="evidence" value="ECO:0007669"/>
    <property type="project" value="TreeGrafter"/>
</dbReference>
<dbReference type="PANTHER" id="PTHR10704">
    <property type="entry name" value="CARBOHYDRATE SULFOTRANSFERASE"/>
    <property type="match status" value="1"/>
</dbReference>
<keyword evidence="1" id="KW-0812">Transmembrane</keyword>
<dbReference type="InterPro" id="IPR051135">
    <property type="entry name" value="Gal/GlcNAc/GalNAc_ST"/>
</dbReference>
<feature type="transmembrane region" description="Helical" evidence="1">
    <location>
        <begin position="41"/>
        <end position="59"/>
    </location>
</feature>
<dbReference type="InterPro" id="IPR000863">
    <property type="entry name" value="Sulfotransferase_dom"/>
</dbReference>
<dbReference type="GO" id="GO:0001517">
    <property type="term" value="F:N-acetylglucosamine 6-O-sulfotransferase activity"/>
    <property type="evidence" value="ECO:0007669"/>
    <property type="project" value="TreeGrafter"/>
</dbReference>